<gene>
    <name evidence="10" type="primary">ydbM</name>
    <name evidence="10" type="ORF">GCM10007425_16680</name>
</gene>
<comment type="similarity">
    <text evidence="2 6">Belongs to the acyl-CoA dehydrogenase family.</text>
</comment>
<reference evidence="10" key="2">
    <citation type="submission" date="2020-09" db="EMBL/GenBank/DDBJ databases">
        <authorList>
            <person name="Sun Q."/>
            <person name="Zhou Y."/>
        </authorList>
    </citation>
    <scope>NUCLEOTIDE SEQUENCE</scope>
    <source>
        <strain evidence="10">CGMCC 1.15760</strain>
    </source>
</reference>
<organism evidence="10 11">
    <name type="scientific">Lysinibacillus alkalisoli</name>
    <dbReference type="NCBI Taxonomy" id="1911548"/>
    <lineage>
        <taxon>Bacteria</taxon>
        <taxon>Bacillati</taxon>
        <taxon>Bacillota</taxon>
        <taxon>Bacilli</taxon>
        <taxon>Bacillales</taxon>
        <taxon>Bacillaceae</taxon>
        <taxon>Lysinibacillus</taxon>
    </lineage>
</organism>
<dbReference type="PANTHER" id="PTHR43884">
    <property type="entry name" value="ACYL-COA DEHYDROGENASE"/>
    <property type="match status" value="1"/>
</dbReference>
<dbReference type="InterPro" id="IPR046373">
    <property type="entry name" value="Acyl-CoA_Oxase/DH_mid-dom_sf"/>
</dbReference>
<evidence type="ECO:0000256" key="4">
    <source>
        <dbReference type="ARBA" id="ARBA00022827"/>
    </source>
</evidence>
<feature type="domain" description="Acyl-CoA dehydrogenase/oxidase N-terminal" evidence="9">
    <location>
        <begin position="11"/>
        <end position="97"/>
    </location>
</feature>
<dbReference type="InterPro" id="IPR009100">
    <property type="entry name" value="AcylCoA_DH/oxidase_NM_dom_sf"/>
</dbReference>
<dbReference type="AlphaFoldDB" id="A0A917G4J5"/>
<evidence type="ECO:0000256" key="5">
    <source>
        <dbReference type="ARBA" id="ARBA00023002"/>
    </source>
</evidence>
<evidence type="ECO:0000259" key="7">
    <source>
        <dbReference type="Pfam" id="PF00441"/>
    </source>
</evidence>
<dbReference type="SUPFAM" id="SSF56645">
    <property type="entry name" value="Acyl-CoA dehydrogenase NM domain-like"/>
    <property type="match status" value="1"/>
</dbReference>
<sequence length="383" mass="43392">MQKLFIRTTKQQQWQEHLNGIKDNLLQNVEKNDRESRFPIENIRTLQKINYPAVTVPSQYHGEGFSVYDMLLTQETLASYDANTALIMSWTLGVAGEIFERKLWSSEKRKELATALQQGALINRAVSEAATGSPTRGGRPQTTATKQGNYWVINGCKTFTTGAPMLNYFIVSAYIPAEDTIGNFLIHRDIPGVHIEENWDVMAMRSSGSHNLQLRDVKVEADDLVELLTQRKSQLNGWSLHIPAVYLGIAQAARDYTVQFAQHYQPNSLQTPISELPNVQQHIGHIELLLHQSRFVLYQVATYYDDVEKRLLLTNELAVAKYTVTNHAVQIVDHAMRIVGAKSLQLSNPLQRHYRDVRAGLHNPPMDDMTIQKLATSALFPPF</sequence>
<dbReference type="InterPro" id="IPR006091">
    <property type="entry name" value="Acyl-CoA_Oxase/DH_mid-dom"/>
</dbReference>
<dbReference type="Proteomes" id="UP000616608">
    <property type="component" value="Unassembled WGS sequence"/>
</dbReference>
<keyword evidence="11" id="KW-1185">Reference proteome</keyword>
<dbReference type="Gene3D" id="2.40.110.10">
    <property type="entry name" value="Butyryl-CoA Dehydrogenase, subunit A, domain 2"/>
    <property type="match status" value="1"/>
</dbReference>
<dbReference type="Pfam" id="PF02770">
    <property type="entry name" value="Acyl-CoA_dh_M"/>
    <property type="match status" value="1"/>
</dbReference>
<dbReference type="Pfam" id="PF02771">
    <property type="entry name" value="Acyl-CoA_dh_N"/>
    <property type="match status" value="1"/>
</dbReference>
<comment type="caution">
    <text evidence="10">The sequence shown here is derived from an EMBL/GenBank/DDBJ whole genome shotgun (WGS) entry which is preliminary data.</text>
</comment>
<evidence type="ECO:0000256" key="6">
    <source>
        <dbReference type="RuleBase" id="RU362125"/>
    </source>
</evidence>
<dbReference type="Pfam" id="PF00441">
    <property type="entry name" value="Acyl-CoA_dh_1"/>
    <property type="match status" value="1"/>
</dbReference>
<comment type="cofactor">
    <cofactor evidence="1 6">
        <name>FAD</name>
        <dbReference type="ChEBI" id="CHEBI:57692"/>
    </cofactor>
</comment>
<evidence type="ECO:0000259" key="9">
    <source>
        <dbReference type="Pfam" id="PF02771"/>
    </source>
</evidence>
<protein>
    <submittedName>
        <fullName evidence="10">Acyl-CoA dehydrogenase YdbM</fullName>
    </submittedName>
</protein>
<dbReference type="SUPFAM" id="SSF47203">
    <property type="entry name" value="Acyl-CoA dehydrogenase C-terminal domain-like"/>
    <property type="match status" value="1"/>
</dbReference>
<evidence type="ECO:0000313" key="10">
    <source>
        <dbReference type="EMBL" id="GGG22831.1"/>
    </source>
</evidence>
<dbReference type="GO" id="GO:0003995">
    <property type="term" value="F:acyl-CoA dehydrogenase activity"/>
    <property type="evidence" value="ECO:0007669"/>
    <property type="project" value="TreeGrafter"/>
</dbReference>
<dbReference type="RefSeq" id="WP_188614597.1">
    <property type="nucleotide sequence ID" value="NZ_BMJT01000005.1"/>
</dbReference>
<dbReference type="InterPro" id="IPR036250">
    <property type="entry name" value="AcylCo_DH-like_C"/>
</dbReference>
<dbReference type="CDD" id="cd00567">
    <property type="entry name" value="ACAD"/>
    <property type="match status" value="1"/>
</dbReference>
<proteinExistence type="inferred from homology"/>
<evidence type="ECO:0000313" key="11">
    <source>
        <dbReference type="Proteomes" id="UP000616608"/>
    </source>
</evidence>
<feature type="domain" description="Acyl-CoA oxidase/dehydrogenase middle" evidence="8">
    <location>
        <begin position="125"/>
        <end position="217"/>
    </location>
</feature>
<name>A0A917G4J5_9BACI</name>
<reference evidence="10" key="1">
    <citation type="journal article" date="2014" name="Int. J. Syst. Evol. Microbiol.">
        <title>Complete genome sequence of Corynebacterium casei LMG S-19264T (=DSM 44701T), isolated from a smear-ripened cheese.</title>
        <authorList>
            <consortium name="US DOE Joint Genome Institute (JGI-PGF)"/>
            <person name="Walter F."/>
            <person name="Albersmeier A."/>
            <person name="Kalinowski J."/>
            <person name="Ruckert C."/>
        </authorList>
    </citation>
    <scope>NUCLEOTIDE SEQUENCE</scope>
    <source>
        <strain evidence="10">CGMCC 1.15760</strain>
    </source>
</reference>
<evidence type="ECO:0000256" key="1">
    <source>
        <dbReference type="ARBA" id="ARBA00001974"/>
    </source>
</evidence>
<keyword evidence="5 6" id="KW-0560">Oxidoreductase</keyword>
<keyword evidence="4 6" id="KW-0274">FAD</keyword>
<dbReference type="PIRSF" id="PIRSF016578">
    <property type="entry name" value="HsaA"/>
    <property type="match status" value="1"/>
</dbReference>
<dbReference type="InterPro" id="IPR013786">
    <property type="entry name" value="AcylCoA_DH/ox_N"/>
</dbReference>
<evidence type="ECO:0000256" key="2">
    <source>
        <dbReference type="ARBA" id="ARBA00009347"/>
    </source>
</evidence>
<dbReference type="Gene3D" id="1.20.140.10">
    <property type="entry name" value="Butyryl-CoA Dehydrogenase, subunit A, domain 3"/>
    <property type="match status" value="1"/>
</dbReference>
<dbReference type="EMBL" id="BMJT01000005">
    <property type="protein sequence ID" value="GGG22831.1"/>
    <property type="molecule type" value="Genomic_DNA"/>
</dbReference>
<feature type="domain" description="Acyl-CoA dehydrogenase/oxidase C-terminal" evidence="7">
    <location>
        <begin position="234"/>
        <end position="359"/>
    </location>
</feature>
<keyword evidence="3 6" id="KW-0285">Flavoprotein</keyword>
<dbReference type="Gene3D" id="1.10.540.10">
    <property type="entry name" value="Acyl-CoA dehydrogenase/oxidase, N-terminal domain"/>
    <property type="match status" value="1"/>
</dbReference>
<evidence type="ECO:0000256" key="3">
    <source>
        <dbReference type="ARBA" id="ARBA00022630"/>
    </source>
</evidence>
<accession>A0A917G4J5</accession>
<dbReference type="PANTHER" id="PTHR43884:SF25">
    <property type="entry name" value="ACYL-COA DEHYDROGENASE YDBM-RELATED"/>
    <property type="match status" value="1"/>
</dbReference>
<dbReference type="InterPro" id="IPR037069">
    <property type="entry name" value="AcylCoA_DH/ox_N_sf"/>
</dbReference>
<dbReference type="InterPro" id="IPR009075">
    <property type="entry name" value="AcylCo_DH/oxidase_C"/>
</dbReference>
<evidence type="ECO:0000259" key="8">
    <source>
        <dbReference type="Pfam" id="PF02770"/>
    </source>
</evidence>
<dbReference type="GO" id="GO:0050660">
    <property type="term" value="F:flavin adenine dinucleotide binding"/>
    <property type="evidence" value="ECO:0007669"/>
    <property type="project" value="InterPro"/>
</dbReference>